<dbReference type="Gene3D" id="3.40.1190.10">
    <property type="entry name" value="Mur-like, catalytic domain"/>
    <property type="match status" value="1"/>
</dbReference>
<dbReference type="PANTHER" id="PTHR23135:SF4">
    <property type="entry name" value="UDP-N-ACETYLMURAMOYL-L-ALANYL-D-GLUTAMATE--2,6-DIAMINOPIMELATE LIGASE MURE HOMOLOG, CHLOROPLASTIC"/>
    <property type="match status" value="1"/>
</dbReference>
<keyword evidence="3" id="KW-0547">Nucleotide-binding</keyword>
<dbReference type="SUPFAM" id="SSF63418">
    <property type="entry name" value="MurE/MurF N-terminal domain"/>
    <property type="match status" value="1"/>
</dbReference>
<feature type="modified residue" description="N6-carboxylysine" evidence="3">
    <location>
        <position position="214"/>
    </location>
</feature>
<dbReference type="HAMAP" id="MF_00208">
    <property type="entry name" value="MurE"/>
    <property type="match status" value="1"/>
</dbReference>
<dbReference type="InterPro" id="IPR036565">
    <property type="entry name" value="Mur-like_cat_sf"/>
</dbReference>
<dbReference type="RefSeq" id="WP_349219420.1">
    <property type="nucleotide sequence ID" value="NZ_JBBMFD010000012.1"/>
</dbReference>
<dbReference type="InterPro" id="IPR036615">
    <property type="entry name" value="Mur_ligase_C_dom_sf"/>
</dbReference>
<dbReference type="NCBIfam" id="NF001126">
    <property type="entry name" value="PRK00139.1-4"/>
    <property type="match status" value="1"/>
</dbReference>
<feature type="binding site" evidence="3">
    <location>
        <position position="146"/>
    </location>
    <ligand>
        <name>UDP-N-acetyl-alpha-D-muramoyl-L-alanyl-D-glutamate</name>
        <dbReference type="ChEBI" id="CHEBI:83900"/>
    </ligand>
</feature>
<feature type="binding site" evidence="3">
    <location>
        <begin position="105"/>
        <end position="111"/>
    </location>
    <ligand>
        <name>ATP</name>
        <dbReference type="ChEBI" id="CHEBI:30616"/>
    </ligand>
</feature>
<dbReference type="InterPro" id="IPR005761">
    <property type="entry name" value="UDP-N-AcMur-Glu-dNH2Pim_ligase"/>
</dbReference>
<protein>
    <recommendedName>
        <fullName evidence="3">UDP-N-acetylmuramoyl-L-alanyl-D-glutamate--2,6-diaminopimelate ligase</fullName>
        <ecNumber evidence="3">6.3.2.13</ecNumber>
    </recommendedName>
    <alternativeName>
        <fullName evidence="3">Meso-A2pm-adding enzyme</fullName>
    </alternativeName>
    <alternativeName>
        <fullName evidence="3">Meso-diaminopimelate-adding enzyme</fullName>
    </alternativeName>
    <alternativeName>
        <fullName evidence="3">UDP-MurNAc-L-Ala-D-Glu:meso-diaminopimelate ligase</fullName>
    </alternativeName>
    <alternativeName>
        <fullName evidence="3">UDP-MurNAc-tripeptide synthetase</fullName>
    </alternativeName>
    <alternativeName>
        <fullName evidence="3">UDP-N-acetylmuramyl-tripeptide synthetase</fullName>
    </alternativeName>
</protein>
<evidence type="ECO:0000259" key="5">
    <source>
        <dbReference type="Pfam" id="PF02875"/>
    </source>
</evidence>
<dbReference type="InterPro" id="IPR035911">
    <property type="entry name" value="MurE/MurF_N"/>
</dbReference>
<keyword evidence="8" id="KW-1185">Reference proteome</keyword>
<dbReference type="Proteomes" id="UP001489509">
    <property type="component" value="Unassembled WGS sequence"/>
</dbReference>
<feature type="binding site" evidence="3">
    <location>
        <position position="452"/>
    </location>
    <ligand>
        <name>meso-2,6-diaminopimelate</name>
        <dbReference type="ChEBI" id="CHEBI:57791"/>
    </ligand>
</feature>
<feature type="binding site" evidence="3">
    <location>
        <position position="182"/>
    </location>
    <ligand>
        <name>UDP-N-acetyl-alpha-D-muramoyl-L-alanyl-D-glutamate</name>
        <dbReference type="ChEBI" id="CHEBI:83900"/>
    </ligand>
</feature>
<dbReference type="EMBL" id="JBBMFD010000012">
    <property type="protein sequence ID" value="MEQ2440753.1"/>
    <property type="molecule type" value="Genomic_DNA"/>
</dbReference>
<evidence type="ECO:0000259" key="6">
    <source>
        <dbReference type="Pfam" id="PF08245"/>
    </source>
</evidence>
<dbReference type="NCBIfam" id="NF001124">
    <property type="entry name" value="PRK00139.1-2"/>
    <property type="match status" value="1"/>
</dbReference>
<gene>
    <name evidence="3" type="primary">murE</name>
    <name evidence="7" type="ORF">WMO26_07945</name>
</gene>
<keyword evidence="3" id="KW-0963">Cytoplasm</keyword>
<dbReference type="EC" id="6.3.2.13" evidence="3"/>
<comment type="similarity">
    <text evidence="2 3">Belongs to the MurCDEF family. MurE subfamily.</text>
</comment>
<feature type="domain" description="Mur ligase central" evidence="6">
    <location>
        <begin position="103"/>
        <end position="301"/>
    </location>
</feature>
<dbReference type="SUPFAM" id="SSF53623">
    <property type="entry name" value="MurD-like peptide ligases, catalytic domain"/>
    <property type="match status" value="1"/>
</dbReference>
<comment type="cofactor">
    <cofactor evidence="3">
        <name>Mg(2+)</name>
        <dbReference type="ChEBI" id="CHEBI:18420"/>
    </cofactor>
</comment>
<feature type="short sequence motif" description="Meso-diaminopimelate recognition motif" evidence="3">
    <location>
        <begin position="396"/>
        <end position="399"/>
    </location>
</feature>
<accession>A0ABV1E0B7</accession>
<feature type="binding site" evidence="3">
    <location>
        <position position="372"/>
    </location>
    <ligand>
        <name>meso-2,6-diaminopimelate</name>
        <dbReference type="ChEBI" id="CHEBI:57791"/>
    </ligand>
</feature>
<comment type="pathway">
    <text evidence="1 3 4">Cell wall biogenesis; peptidoglycan biosynthesis.</text>
</comment>
<organism evidence="7 8">
    <name type="scientific">Solibaculum intestinale</name>
    <dbReference type="NCBI Taxonomy" id="3133165"/>
    <lineage>
        <taxon>Bacteria</taxon>
        <taxon>Bacillati</taxon>
        <taxon>Bacillota</taxon>
        <taxon>Clostridia</taxon>
        <taxon>Eubacteriales</taxon>
        <taxon>Oscillospiraceae</taxon>
        <taxon>Solibaculum</taxon>
    </lineage>
</organism>
<name>A0ABV1E0B7_9FIRM</name>
<sequence length="479" mass="51901">MTLGELLAPQRVPQSLTDVKISAIARNIERVTQGSLFVITKKHLHEGTQLAHQALKAGAAAVVTQEDLQLERQVLVEDTAESYAKLCSAWFGHPAQKLKLLGVTGTNGKTTVTHMLKEILEQAGHRCGLVGTIGNETGKSALEAHNTTPDAFELHSLFARMVEEGCEYAVMEVSSHALDQGRVAGLTFEAGVFTNLTQDHLDYHKTMQNYLLAKRKLFEQSKQAVLNLDDPYGLKIADGLSCRKVTFSIRSGNADYFADSFTPHPAGIDFNLIAPQGKSRVNLKVPGAFSASNALAAAACALVVGIPFLTVTAGLNAFPGVKGRLELVETGRPFTVAIDYAHTPDGLRKVIEAVKTSAKGRVVVLFGCGGDRDRTKRPLMGRVVASMADYAIITSDNPRTEDPKKIIDEILEGMGGGRASYTVIVNRAQAIRFAIQNARTDDFILLAGKGHETYQVLREGVIPFDEREIIKEALKEPLS</sequence>
<comment type="subcellular location">
    <subcellularLocation>
        <location evidence="3 4">Cytoplasm</location>
    </subcellularLocation>
</comment>
<proteinExistence type="inferred from homology"/>
<keyword evidence="3 4" id="KW-0133">Cell shape</keyword>
<dbReference type="InterPro" id="IPR004101">
    <property type="entry name" value="Mur_ligase_C"/>
</dbReference>
<keyword evidence="3 4" id="KW-0132">Cell division</keyword>
<reference evidence="7 8" key="1">
    <citation type="submission" date="2024-03" db="EMBL/GenBank/DDBJ databases">
        <title>Human intestinal bacterial collection.</title>
        <authorList>
            <person name="Pauvert C."/>
            <person name="Hitch T.C.A."/>
            <person name="Clavel T."/>
        </authorList>
    </citation>
    <scope>NUCLEOTIDE SEQUENCE [LARGE SCALE GENOMIC DNA]</scope>
    <source>
        <strain evidence="7 8">CLA-JM-H44</strain>
    </source>
</reference>
<feature type="binding site" evidence="3">
    <location>
        <position position="180"/>
    </location>
    <ligand>
        <name>UDP-N-acetyl-alpha-D-muramoyl-L-alanyl-D-glutamate</name>
        <dbReference type="ChEBI" id="CHEBI:83900"/>
    </ligand>
</feature>
<comment type="caution">
    <text evidence="7">The sequence shown here is derived from an EMBL/GenBank/DDBJ whole genome shotgun (WGS) entry which is preliminary data.</text>
</comment>
<keyword evidence="3" id="KW-0460">Magnesium</keyword>
<dbReference type="SUPFAM" id="SSF53244">
    <property type="entry name" value="MurD-like peptide ligases, peptide-binding domain"/>
    <property type="match status" value="1"/>
</dbReference>
<keyword evidence="3" id="KW-0067">ATP-binding</keyword>
<dbReference type="GO" id="GO:0008765">
    <property type="term" value="F:UDP-N-acetylmuramoylalanyl-D-glutamate-2,6-diaminopimelate ligase activity"/>
    <property type="evidence" value="ECO:0007669"/>
    <property type="project" value="UniProtKB-EC"/>
</dbReference>
<feature type="binding site" evidence="3">
    <location>
        <position position="448"/>
    </location>
    <ligand>
        <name>meso-2,6-diaminopimelate</name>
        <dbReference type="ChEBI" id="CHEBI:57791"/>
    </ligand>
</feature>
<comment type="catalytic activity">
    <reaction evidence="3">
        <text>UDP-N-acetyl-alpha-D-muramoyl-L-alanyl-D-glutamate + meso-2,6-diaminopimelate + ATP = UDP-N-acetyl-alpha-D-muramoyl-L-alanyl-gamma-D-glutamyl-meso-2,6-diaminopimelate + ADP + phosphate + H(+)</text>
        <dbReference type="Rhea" id="RHEA:23676"/>
        <dbReference type="ChEBI" id="CHEBI:15378"/>
        <dbReference type="ChEBI" id="CHEBI:30616"/>
        <dbReference type="ChEBI" id="CHEBI:43474"/>
        <dbReference type="ChEBI" id="CHEBI:57791"/>
        <dbReference type="ChEBI" id="CHEBI:83900"/>
        <dbReference type="ChEBI" id="CHEBI:83905"/>
        <dbReference type="ChEBI" id="CHEBI:456216"/>
        <dbReference type="EC" id="6.3.2.13"/>
    </reaction>
</comment>
<evidence type="ECO:0000313" key="7">
    <source>
        <dbReference type="EMBL" id="MEQ2440753.1"/>
    </source>
</evidence>
<feature type="binding site" evidence="3">
    <location>
        <begin position="396"/>
        <end position="399"/>
    </location>
    <ligand>
        <name>meso-2,6-diaminopimelate</name>
        <dbReference type="ChEBI" id="CHEBI:57791"/>
    </ligand>
</feature>
<keyword evidence="3 4" id="KW-0961">Cell wall biogenesis/degradation</keyword>
<keyword evidence="3 4" id="KW-0131">Cell cycle</keyword>
<dbReference type="PANTHER" id="PTHR23135">
    <property type="entry name" value="MUR LIGASE FAMILY MEMBER"/>
    <property type="match status" value="1"/>
</dbReference>
<evidence type="ECO:0000256" key="2">
    <source>
        <dbReference type="ARBA" id="ARBA00005898"/>
    </source>
</evidence>
<evidence type="ECO:0000256" key="1">
    <source>
        <dbReference type="ARBA" id="ARBA00004752"/>
    </source>
</evidence>
<dbReference type="Pfam" id="PF02875">
    <property type="entry name" value="Mur_ligase_C"/>
    <property type="match status" value="1"/>
</dbReference>
<dbReference type="Gene3D" id="3.40.1390.10">
    <property type="entry name" value="MurE/MurF, N-terminal domain"/>
    <property type="match status" value="1"/>
</dbReference>
<dbReference type="InterPro" id="IPR013221">
    <property type="entry name" value="Mur_ligase_cen"/>
</dbReference>
<feature type="domain" description="Mur ligase C-terminal" evidence="5">
    <location>
        <begin position="323"/>
        <end position="450"/>
    </location>
</feature>
<comment type="PTM">
    <text evidence="3">Carboxylation is probably crucial for Mg(2+) binding and, consequently, for the gamma-phosphate positioning of ATP.</text>
</comment>
<evidence type="ECO:0000313" key="8">
    <source>
        <dbReference type="Proteomes" id="UP001489509"/>
    </source>
</evidence>
<evidence type="ECO:0000256" key="4">
    <source>
        <dbReference type="RuleBase" id="RU004135"/>
    </source>
</evidence>
<comment type="caution">
    <text evidence="3">Lacks conserved residue(s) required for the propagation of feature annotation.</text>
</comment>
<keyword evidence="3 7" id="KW-0436">Ligase</keyword>
<feature type="binding site" evidence="3">
    <location>
        <begin position="147"/>
        <end position="148"/>
    </location>
    <ligand>
        <name>UDP-N-acetyl-alpha-D-muramoyl-L-alanyl-D-glutamate</name>
        <dbReference type="ChEBI" id="CHEBI:83900"/>
    </ligand>
</feature>
<dbReference type="Gene3D" id="3.90.190.20">
    <property type="entry name" value="Mur ligase, C-terminal domain"/>
    <property type="match status" value="1"/>
</dbReference>
<evidence type="ECO:0000256" key="3">
    <source>
        <dbReference type="HAMAP-Rule" id="MF_00208"/>
    </source>
</evidence>
<keyword evidence="3 4" id="KW-0573">Peptidoglycan synthesis</keyword>
<feature type="binding site" evidence="3">
    <location>
        <position position="174"/>
    </location>
    <ligand>
        <name>UDP-N-acetyl-alpha-D-muramoyl-L-alanyl-D-glutamate</name>
        <dbReference type="ChEBI" id="CHEBI:83900"/>
    </ligand>
</feature>
<dbReference type="NCBIfam" id="TIGR01085">
    <property type="entry name" value="murE"/>
    <property type="match status" value="1"/>
</dbReference>
<dbReference type="Pfam" id="PF08245">
    <property type="entry name" value="Mur_ligase_M"/>
    <property type="match status" value="1"/>
</dbReference>
<comment type="function">
    <text evidence="3">Catalyzes the addition of meso-diaminopimelic acid to the nucleotide precursor UDP-N-acetylmuramoyl-L-alanyl-D-glutamate (UMAG) in the biosynthesis of bacterial cell-wall peptidoglycan.</text>
</comment>